<evidence type="ECO:0000256" key="5">
    <source>
        <dbReference type="ARBA" id="ARBA00022884"/>
    </source>
</evidence>
<dbReference type="InterPro" id="IPR036053">
    <property type="entry name" value="PABP-dom"/>
</dbReference>
<evidence type="ECO:0000256" key="7">
    <source>
        <dbReference type="PROSITE-ProRule" id="PRU00176"/>
    </source>
</evidence>
<dbReference type="SUPFAM" id="SSF63570">
    <property type="entry name" value="PABC (PABP) domain"/>
    <property type="match status" value="1"/>
</dbReference>
<feature type="domain" description="RRM" evidence="9">
    <location>
        <begin position="96"/>
        <end position="167"/>
    </location>
</feature>
<dbReference type="SMART" id="SM00360">
    <property type="entry name" value="RRM"/>
    <property type="match status" value="4"/>
</dbReference>
<name>A0ABN9MI30_9NEOB</name>
<comment type="subcellular location">
    <subcellularLocation>
        <location evidence="1 8">Cytoplasm</location>
    </subcellularLocation>
</comment>
<evidence type="ECO:0000313" key="11">
    <source>
        <dbReference type="EMBL" id="CAJ0965359.1"/>
    </source>
</evidence>
<dbReference type="Gene3D" id="3.30.70.330">
    <property type="match status" value="4"/>
</dbReference>
<keyword evidence="4" id="KW-0677">Repeat</keyword>
<evidence type="ECO:0000256" key="4">
    <source>
        <dbReference type="ARBA" id="ARBA00022737"/>
    </source>
</evidence>
<dbReference type="PANTHER" id="PTHR24012">
    <property type="entry name" value="RNA BINDING PROTEIN"/>
    <property type="match status" value="1"/>
</dbReference>
<sequence>MASEQRRVSVTSLYMANLHPDVSELMLYEKFRPAGPIISIRVCRDPVSRRSYGYAYVNFQCAGDAQRVVDTMNYDVICGRPVRIMWSLHDPSLYKSGVFIKNLDTSFDNKALHEAFSTFGKILSVTGDEKGSKFVHFETQDAAEKAIKAMNGVLLNDRIISVERFQSRSKREVESSARASEWFTNIYIKNFAEDMDDERLKQLFDHYGPLVSVKVMINEFGKSKGFGFVNFKRHEDALKAVEEMNGKDINGRVIYVGRAQKKVERQTELKRKFEQLKLDRITQSQGANLYVKNLDHGIDNERLRKVFSPYGTITSAKVMMEGGHSKGFGFVCFSSPHEAINALSKMSGRIIGDKPLYVSLAERKEERQARLDQHMKSLVNRESSTNPCNPYPLPIYKAMPTIKPVQMNSPYCKNRQIAQVRPSPPWKLQNERLNSFQNMPGPIHLPPVRPSTFNTIISAQSINTSTQAAGLQPISPSTSHSISQFAYNAGARNLQQLNQPRFTTQQPAVCAQGDLKATVLSAASPGEQKEMLGERLFPLVQAIQPTMSNKITGMLLELENSELLHMLESPESLRSMVEEAVEVLQAHQAMDTSYKTAD</sequence>
<keyword evidence="6" id="KW-0648">Protein biosynthesis</keyword>
<dbReference type="Pfam" id="PF00658">
    <property type="entry name" value="MLLE"/>
    <property type="match status" value="1"/>
</dbReference>
<evidence type="ECO:0000259" key="9">
    <source>
        <dbReference type="PROSITE" id="PS50102"/>
    </source>
</evidence>
<comment type="similarity">
    <text evidence="2 8">Belongs to the polyadenylate-binding protein type-1 family.</text>
</comment>
<feature type="domain" description="PABC" evidence="10">
    <location>
        <begin position="512"/>
        <end position="589"/>
    </location>
</feature>
<evidence type="ECO:0000256" key="3">
    <source>
        <dbReference type="ARBA" id="ARBA00022490"/>
    </source>
</evidence>
<dbReference type="CDD" id="cd12381">
    <property type="entry name" value="RRM4_I_PABPs"/>
    <property type="match status" value="1"/>
</dbReference>
<dbReference type="CDD" id="cd12380">
    <property type="entry name" value="RRM3_I_PABPs"/>
    <property type="match status" value="1"/>
</dbReference>
<dbReference type="PROSITE" id="PS50102">
    <property type="entry name" value="RRM"/>
    <property type="match status" value="4"/>
</dbReference>
<dbReference type="SUPFAM" id="SSF54928">
    <property type="entry name" value="RNA-binding domain, RBD"/>
    <property type="match status" value="2"/>
</dbReference>
<dbReference type="InterPro" id="IPR003954">
    <property type="entry name" value="RRM_euk-type"/>
</dbReference>
<comment type="caution">
    <text evidence="11">The sequence shown here is derived from an EMBL/GenBank/DDBJ whole genome shotgun (WGS) entry which is preliminary data.</text>
</comment>
<accession>A0ABN9MI30</accession>
<dbReference type="NCBIfam" id="TIGR01628">
    <property type="entry name" value="PABP-1234"/>
    <property type="match status" value="1"/>
</dbReference>
<dbReference type="Pfam" id="PF00076">
    <property type="entry name" value="RRM_1"/>
    <property type="match status" value="4"/>
</dbReference>
<feature type="domain" description="RRM" evidence="9">
    <location>
        <begin position="11"/>
        <end position="89"/>
    </location>
</feature>
<evidence type="ECO:0000313" key="12">
    <source>
        <dbReference type="Proteomes" id="UP001176940"/>
    </source>
</evidence>
<keyword evidence="3 8" id="KW-0963">Cytoplasm</keyword>
<keyword evidence="5 7" id="KW-0694">RNA-binding</keyword>
<dbReference type="Gene3D" id="1.10.1900.10">
    <property type="entry name" value="c-terminal domain of poly(a) binding protein"/>
    <property type="match status" value="1"/>
</dbReference>
<dbReference type="InterPro" id="IPR002004">
    <property type="entry name" value="PABP_HYD_C"/>
</dbReference>
<dbReference type="PROSITE" id="PS51309">
    <property type="entry name" value="PABC"/>
    <property type="match status" value="1"/>
</dbReference>
<evidence type="ECO:0000256" key="8">
    <source>
        <dbReference type="RuleBase" id="RU362004"/>
    </source>
</evidence>
<dbReference type="InterPro" id="IPR012677">
    <property type="entry name" value="Nucleotide-bd_a/b_plait_sf"/>
</dbReference>
<feature type="domain" description="RRM" evidence="9">
    <location>
        <begin position="184"/>
        <end position="261"/>
    </location>
</feature>
<organism evidence="11 12">
    <name type="scientific">Ranitomeya imitator</name>
    <name type="common">mimic poison frog</name>
    <dbReference type="NCBI Taxonomy" id="111125"/>
    <lineage>
        <taxon>Eukaryota</taxon>
        <taxon>Metazoa</taxon>
        <taxon>Chordata</taxon>
        <taxon>Craniata</taxon>
        <taxon>Vertebrata</taxon>
        <taxon>Euteleostomi</taxon>
        <taxon>Amphibia</taxon>
        <taxon>Batrachia</taxon>
        <taxon>Anura</taxon>
        <taxon>Neobatrachia</taxon>
        <taxon>Hyloidea</taxon>
        <taxon>Dendrobatidae</taxon>
        <taxon>Dendrobatinae</taxon>
        <taxon>Ranitomeya</taxon>
    </lineage>
</organism>
<dbReference type="InterPro" id="IPR000504">
    <property type="entry name" value="RRM_dom"/>
</dbReference>
<proteinExistence type="inferred from homology"/>
<evidence type="ECO:0000256" key="6">
    <source>
        <dbReference type="ARBA" id="ARBA00022917"/>
    </source>
</evidence>
<gene>
    <name evidence="11" type="ORF">RIMI_LOCUS20194054</name>
</gene>
<evidence type="ECO:0000256" key="1">
    <source>
        <dbReference type="ARBA" id="ARBA00004496"/>
    </source>
</evidence>
<comment type="function">
    <text evidence="8">Binds the poly(A) tail of mRNA.</text>
</comment>
<dbReference type="EMBL" id="CAUEEQ010066785">
    <property type="protein sequence ID" value="CAJ0965359.1"/>
    <property type="molecule type" value="Genomic_DNA"/>
</dbReference>
<dbReference type="Proteomes" id="UP001176940">
    <property type="component" value="Unassembled WGS sequence"/>
</dbReference>
<protein>
    <recommendedName>
        <fullName evidence="8">Polyadenylate-binding protein</fullName>
        <shortName evidence="8">PABP</shortName>
    </recommendedName>
</protein>
<evidence type="ECO:0000256" key="2">
    <source>
        <dbReference type="ARBA" id="ARBA00008557"/>
    </source>
</evidence>
<keyword evidence="12" id="KW-1185">Reference proteome</keyword>
<dbReference type="InterPro" id="IPR006515">
    <property type="entry name" value="PABP_1234"/>
</dbReference>
<reference evidence="11" key="1">
    <citation type="submission" date="2023-07" db="EMBL/GenBank/DDBJ databases">
        <authorList>
            <person name="Stuckert A."/>
        </authorList>
    </citation>
    <scope>NUCLEOTIDE SEQUENCE</scope>
</reference>
<evidence type="ECO:0000259" key="10">
    <source>
        <dbReference type="PROSITE" id="PS51309"/>
    </source>
</evidence>
<dbReference type="InterPro" id="IPR035979">
    <property type="entry name" value="RBD_domain_sf"/>
</dbReference>
<dbReference type="SMART" id="SM00361">
    <property type="entry name" value="RRM_1"/>
    <property type="match status" value="3"/>
</dbReference>
<dbReference type="SMART" id="SM00517">
    <property type="entry name" value="PolyA"/>
    <property type="match status" value="1"/>
</dbReference>
<feature type="domain" description="RRM" evidence="9">
    <location>
        <begin position="287"/>
        <end position="363"/>
    </location>
</feature>